<name>A0A6J2YLS7_SITOR</name>
<keyword evidence="3" id="KW-1185">Reference proteome</keyword>
<dbReference type="InParanoid" id="A0A6J2YLS7"/>
<dbReference type="OrthoDB" id="19653at2759"/>
<dbReference type="AlphaFoldDB" id="A0A6J2YLS7"/>
<dbReference type="Pfam" id="PF00135">
    <property type="entry name" value="COesterase"/>
    <property type="match status" value="1"/>
</dbReference>
<proteinExistence type="predicted"/>
<gene>
    <name evidence="4" type="primary">LOC115889161</name>
</gene>
<dbReference type="InterPro" id="IPR029058">
    <property type="entry name" value="AB_hydrolase_fold"/>
</dbReference>
<dbReference type="GeneID" id="115889161"/>
<dbReference type="SUPFAM" id="SSF53474">
    <property type="entry name" value="alpha/beta-Hydrolases"/>
    <property type="match status" value="1"/>
</dbReference>
<dbReference type="PANTHER" id="PTHR11559">
    <property type="entry name" value="CARBOXYLESTERASE"/>
    <property type="match status" value="1"/>
</dbReference>
<organism evidence="3 4">
    <name type="scientific">Sitophilus oryzae</name>
    <name type="common">Rice weevil</name>
    <name type="synonym">Curculio oryzae</name>
    <dbReference type="NCBI Taxonomy" id="7048"/>
    <lineage>
        <taxon>Eukaryota</taxon>
        <taxon>Metazoa</taxon>
        <taxon>Ecdysozoa</taxon>
        <taxon>Arthropoda</taxon>
        <taxon>Hexapoda</taxon>
        <taxon>Insecta</taxon>
        <taxon>Pterygota</taxon>
        <taxon>Neoptera</taxon>
        <taxon>Endopterygota</taxon>
        <taxon>Coleoptera</taxon>
        <taxon>Polyphaga</taxon>
        <taxon>Cucujiformia</taxon>
        <taxon>Curculionidae</taxon>
        <taxon>Dryophthorinae</taxon>
        <taxon>Sitophilus</taxon>
    </lineage>
</organism>
<evidence type="ECO:0000313" key="3">
    <source>
        <dbReference type="Proteomes" id="UP000504635"/>
    </source>
</evidence>
<evidence type="ECO:0000259" key="2">
    <source>
        <dbReference type="Pfam" id="PF00135"/>
    </source>
</evidence>
<evidence type="ECO:0000256" key="1">
    <source>
        <dbReference type="ARBA" id="ARBA00023180"/>
    </source>
</evidence>
<dbReference type="KEGG" id="soy:115889161"/>
<dbReference type="Proteomes" id="UP000504635">
    <property type="component" value="Unplaced"/>
</dbReference>
<feature type="domain" description="Carboxylesterase type B" evidence="2">
    <location>
        <begin position="3"/>
        <end position="512"/>
    </location>
</feature>
<accession>A0A6J2YLS7</accession>
<dbReference type="InterPro" id="IPR002018">
    <property type="entry name" value="CarbesteraseB"/>
</dbReference>
<reference evidence="4" key="1">
    <citation type="submission" date="2025-08" db="UniProtKB">
        <authorList>
            <consortium name="RefSeq"/>
        </authorList>
    </citation>
    <scope>IDENTIFICATION</scope>
    <source>
        <tissue evidence="4">Gonads</tissue>
    </source>
</reference>
<sequence>MSEPVVTVKQGQIKGHIRQTFDGENFYEFLGIPYAKPPIGSLRFKAPQPPECWTGVRDGTKEGNFAYCLDYFSGKICGSEDCLFLNVFIKQLPQSGCTLKPVMVYIHGGGFIGGSSALSLTGPKLILNEDVVLVTLNYRLGALGFLCIDDTSLDVPGNAGLKDQTMALRWVKENISYFNGDPNNVTIFGVSAGGAAVQFQILSPSAKGLFHKAIMQSGSALNPWAWGQKNSVELANLLKPGIKTEKEALEILVNAPVADLYSASIKITDNLLDSSKRRPFGPVVEKPNPTAFLTDNPIDILTSGSFSQVPLIQGVAANEGLIYEFLKNTTKIDPNEIPDYGISWQLSLKKNSQEYENIKNKIMEHYFKNGLTSDAIYEYLGDTMFIIGKTESLKLSVQHSLKPVYNYVLSLMPESTMKFRKLFKVPDSSTGAHHGAELTLLFDTQIIQLTDECIQASKKFVKMWSNFAKNGIPSTDDIKWDPVTNPEELVYLDISENSQMKKNPFSRNVQFWNEVLRTTPYDKASFNS</sequence>
<dbReference type="Gene3D" id="3.40.50.1820">
    <property type="entry name" value="alpha/beta hydrolase"/>
    <property type="match status" value="1"/>
</dbReference>
<dbReference type="InterPro" id="IPR050309">
    <property type="entry name" value="Type-B_Carboxylest/Lipase"/>
</dbReference>
<evidence type="ECO:0000313" key="4">
    <source>
        <dbReference type="RefSeq" id="XP_030764963.1"/>
    </source>
</evidence>
<dbReference type="RefSeq" id="XP_030764963.1">
    <property type="nucleotide sequence ID" value="XM_030909103.1"/>
</dbReference>
<protein>
    <submittedName>
        <fullName evidence="4">Esterase FE4-like isoform X1</fullName>
    </submittedName>
</protein>
<keyword evidence="1" id="KW-0325">Glycoprotein</keyword>